<dbReference type="EMBL" id="NQIK02000007">
    <property type="protein sequence ID" value="KAF7568050.1"/>
    <property type="molecule type" value="Genomic_DNA"/>
</dbReference>
<evidence type="ECO:0000313" key="3">
    <source>
        <dbReference type="EMBL" id="KAI1512169.1"/>
    </source>
</evidence>
<reference evidence="5" key="4">
    <citation type="journal article" date="2022" name="Microb. Genom.">
        <title>A global pangenome for the wheat fungal pathogen Pyrenophora tritici-repentis and prediction of effector protein structural homology.</title>
        <authorList>
            <person name="Moolhuijzen P.M."/>
            <person name="See P.T."/>
            <person name="Shi G."/>
            <person name="Powell H.R."/>
            <person name="Cockram J."/>
            <person name="Jorgensen L.N."/>
            <person name="Benslimane H."/>
            <person name="Strelkov S.E."/>
            <person name="Turner J."/>
            <person name="Liu Z."/>
            <person name="Moffat C.S."/>
        </authorList>
    </citation>
    <scope>NUCLEOTIDE SEQUENCE [LARGE SCALE GENOMIC DNA]</scope>
</reference>
<feature type="region of interest" description="Disordered" evidence="1">
    <location>
        <begin position="1"/>
        <end position="41"/>
    </location>
</feature>
<protein>
    <submittedName>
        <fullName evidence="2">Periplasmic protein TonB</fullName>
    </submittedName>
</protein>
<reference evidence="3" key="2">
    <citation type="submission" date="2021-05" db="EMBL/GenBank/DDBJ databases">
        <authorList>
            <person name="Moolhuijzen P.M."/>
            <person name="Moffat C.S."/>
        </authorList>
    </citation>
    <scope>NUCLEOTIDE SEQUENCE</scope>
    <source>
        <strain evidence="3">86-124</strain>
    </source>
</reference>
<name>A0A2W1CVV7_9PLEO</name>
<reference evidence="3" key="3">
    <citation type="journal article" date="2022" name="bioRxiv">
        <title>A global pangenome for the wheat fungal pathogen Pyrenophora tritici-repentis and prediction of effector protein structural homology.</title>
        <authorList>
            <person name="Moolhuijzen P."/>
            <person name="See P.T."/>
            <person name="Shi G."/>
            <person name="Powell H.R."/>
            <person name="Cockram J."/>
            <person name="Jorgensen L.N."/>
            <person name="Benslimane H."/>
            <person name="Strelkov S.E."/>
            <person name="Turner J."/>
            <person name="Liu Z."/>
            <person name="Moffat C.S."/>
        </authorList>
    </citation>
    <scope>NUCLEOTIDE SEQUENCE</scope>
    <source>
        <strain evidence="3">86-124</strain>
    </source>
</reference>
<comment type="caution">
    <text evidence="2">The sequence shown here is derived from an EMBL/GenBank/DDBJ whole genome shotgun (WGS) entry which is preliminary data.</text>
</comment>
<evidence type="ECO:0000256" key="1">
    <source>
        <dbReference type="SAM" id="MobiDB-lite"/>
    </source>
</evidence>
<proteinExistence type="predicted"/>
<accession>A0A2W1CVV7</accession>
<evidence type="ECO:0000313" key="2">
    <source>
        <dbReference type="EMBL" id="KAF7568050.1"/>
    </source>
</evidence>
<evidence type="ECO:0000313" key="4">
    <source>
        <dbReference type="Proteomes" id="UP000245464"/>
    </source>
</evidence>
<dbReference type="AlphaFoldDB" id="A0A2W1CVV7"/>
<organism evidence="2 4">
    <name type="scientific">Pyrenophora tritici-repentis</name>
    <dbReference type="NCBI Taxonomy" id="45151"/>
    <lineage>
        <taxon>Eukaryota</taxon>
        <taxon>Fungi</taxon>
        <taxon>Dikarya</taxon>
        <taxon>Ascomycota</taxon>
        <taxon>Pezizomycotina</taxon>
        <taxon>Dothideomycetes</taxon>
        <taxon>Pleosporomycetidae</taxon>
        <taxon>Pleosporales</taxon>
        <taxon>Pleosporineae</taxon>
        <taxon>Pleosporaceae</taxon>
        <taxon>Pyrenophora</taxon>
    </lineage>
</organism>
<dbReference type="EMBL" id="NRDI02000012">
    <property type="protein sequence ID" value="KAI1512169.1"/>
    <property type="molecule type" value="Genomic_DNA"/>
</dbReference>
<dbReference type="Proteomes" id="UP000245464">
    <property type="component" value="Chromosome 7"/>
</dbReference>
<keyword evidence="5" id="KW-1185">Reference proteome</keyword>
<reference evidence="2" key="1">
    <citation type="journal article" date="2018" name="BMC Genomics">
        <title>Comparative genomics of the wheat fungal pathogen Pyrenophora tritici-repentis reveals chromosomal variations and genome plasticity.</title>
        <authorList>
            <person name="Moolhuijzen P."/>
            <person name="See P.T."/>
            <person name="Hane J.K."/>
            <person name="Shi G."/>
            <person name="Liu Z."/>
            <person name="Oliver R.P."/>
            <person name="Moffat C.S."/>
        </authorList>
    </citation>
    <scope>NUCLEOTIDE SEQUENCE [LARGE SCALE GENOMIC DNA]</scope>
    <source>
        <strain evidence="2">M4</strain>
    </source>
</reference>
<dbReference type="Proteomes" id="UP000249757">
    <property type="component" value="Unassembled WGS sequence"/>
</dbReference>
<dbReference type="OrthoDB" id="3694818at2759"/>
<gene>
    <name evidence="3" type="ORF">Ptr86124_009009</name>
    <name evidence="2" type="ORF">PtrM4_126630</name>
</gene>
<sequence length="174" mass="19864">MGVSIPTRGLIPAHASSKSPSTPPAEEDPQFPGTITTSPNRLDTLDLTHPILRFSFPTAAAQTAFHHAFPQLRTPRDRAAFMERYFDNYEGVVDIPRRIHMDTSNDEEMARRLAEEEEERLRGDVREMAEGDEKMARELQEGLGVEMETEGDEALAARLEEEEEEERERLQREQ</sequence>
<evidence type="ECO:0000313" key="5">
    <source>
        <dbReference type="Proteomes" id="UP000249757"/>
    </source>
</evidence>
<feature type="region of interest" description="Disordered" evidence="1">
    <location>
        <begin position="141"/>
        <end position="174"/>
    </location>
</feature>